<name>A0ABR0GJU1_9PEZI</name>
<evidence type="ECO:0000313" key="6">
    <source>
        <dbReference type="Proteomes" id="UP001323405"/>
    </source>
</evidence>
<sequence>MSSNDTPSHPTTQQHQREPRTGTISTTQTITTTSTSPPQAILRLRGAHAPSSRTVQWSEDVIDNEGLNRKKSKVCCIYHRPKGVDESSSESSSSDSSDSDSDSDGGKGDLDRQGKSDGGRRRLHNHNDDDKCNGHHHHHHHSRGRKKNGDEGGSKRRKRKPSPNAYEKMPDYGIKPPGKGKDKDTSGDGGPMKA</sequence>
<feature type="compositionally biased region" description="Basic and acidic residues" evidence="4">
    <location>
        <begin position="104"/>
        <end position="133"/>
    </location>
</feature>
<feature type="compositionally biased region" description="Polar residues" evidence="4">
    <location>
        <begin position="1"/>
        <end position="14"/>
    </location>
</feature>
<comment type="caution">
    <text evidence="5">The sequence shown here is derived from an EMBL/GenBank/DDBJ whole genome shotgun (WGS) entry which is preliminary data.</text>
</comment>
<evidence type="ECO:0000313" key="5">
    <source>
        <dbReference type="EMBL" id="KAK4655897.1"/>
    </source>
</evidence>
<organism evidence="5 6">
    <name type="scientific">Podospora pseudocomata</name>
    <dbReference type="NCBI Taxonomy" id="2093779"/>
    <lineage>
        <taxon>Eukaryota</taxon>
        <taxon>Fungi</taxon>
        <taxon>Dikarya</taxon>
        <taxon>Ascomycota</taxon>
        <taxon>Pezizomycotina</taxon>
        <taxon>Sordariomycetes</taxon>
        <taxon>Sordariomycetidae</taxon>
        <taxon>Sordariales</taxon>
        <taxon>Podosporaceae</taxon>
        <taxon>Podospora</taxon>
    </lineage>
</organism>
<evidence type="ECO:0000256" key="2">
    <source>
        <dbReference type="ARBA" id="ARBA00005605"/>
    </source>
</evidence>
<dbReference type="PANTHER" id="PTHR20835">
    <property type="entry name" value="E3 UBIQUITIN-PROTEIN LIGASE PPP1R11-RELATED"/>
    <property type="match status" value="1"/>
</dbReference>
<feature type="compositionally biased region" description="Basic residues" evidence="4">
    <location>
        <begin position="134"/>
        <end position="146"/>
    </location>
</feature>
<proteinExistence type="inferred from homology"/>
<dbReference type="Proteomes" id="UP001323405">
    <property type="component" value="Unassembled WGS sequence"/>
</dbReference>
<keyword evidence="3" id="KW-0539">Nucleus</keyword>
<dbReference type="GeneID" id="87908849"/>
<evidence type="ECO:0000256" key="3">
    <source>
        <dbReference type="RuleBase" id="RU367162"/>
    </source>
</evidence>
<gene>
    <name evidence="5" type="primary">YPI1</name>
    <name evidence="5" type="ORF">QC762_306490</name>
</gene>
<comment type="function">
    <text evidence="1 3">Regulator of type 1 phosphatases which maintains protein phosphatase activity under strict control.</text>
</comment>
<dbReference type="InterPro" id="IPR011107">
    <property type="entry name" value="PPI_Ypi1"/>
</dbReference>
<dbReference type="PANTHER" id="PTHR20835:SF0">
    <property type="entry name" value="E3 UBIQUITIN-PROTEIN LIGASE PPP1R11"/>
    <property type="match status" value="1"/>
</dbReference>
<reference evidence="5 6" key="1">
    <citation type="journal article" date="2023" name="bioRxiv">
        <title>High-quality genome assemblies of four members of thePodospora anserinaspecies complex.</title>
        <authorList>
            <person name="Ament-Velasquez S.L."/>
            <person name="Vogan A.A."/>
            <person name="Wallerman O."/>
            <person name="Hartmann F."/>
            <person name="Gautier V."/>
            <person name="Silar P."/>
            <person name="Giraud T."/>
            <person name="Johannesson H."/>
        </authorList>
    </citation>
    <scope>NUCLEOTIDE SEQUENCE [LARGE SCALE GENOMIC DNA]</scope>
    <source>
        <strain evidence="5 6">CBS 415.72m</strain>
    </source>
</reference>
<comment type="subcellular location">
    <subcellularLocation>
        <location evidence="3">Nucleus</location>
    </subcellularLocation>
</comment>
<feature type="compositionally biased region" description="Low complexity" evidence="4">
    <location>
        <begin position="23"/>
        <end position="39"/>
    </location>
</feature>
<feature type="region of interest" description="Disordered" evidence="4">
    <location>
        <begin position="1"/>
        <end position="194"/>
    </location>
</feature>
<dbReference type="RefSeq" id="XP_062744872.1">
    <property type="nucleotide sequence ID" value="XM_062888942.1"/>
</dbReference>
<dbReference type="EMBL" id="JAFFHA010000005">
    <property type="protein sequence ID" value="KAK4655897.1"/>
    <property type="molecule type" value="Genomic_DNA"/>
</dbReference>
<evidence type="ECO:0000256" key="1">
    <source>
        <dbReference type="ARBA" id="ARBA00003401"/>
    </source>
</evidence>
<comment type="similarity">
    <text evidence="2 3">Belongs to the YPI1 family.</text>
</comment>
<dbReference type="Pfam" id="PF07491">
    <property type="entry name" value="PPI_Ypi1"/>
    <property type="match status" value="1"/>
</dbReference>
<accession>A0ABR0GJU1</accession>
<evidence type="ECO:0000256" key="4">
    <source>
        <dbReference type="SAM" id="MobiDB-lite"/>
    </source>
</evidence>
<keyword evidence="6" id="KW-1185">Reference proteome</keyword>
<protein>
    <recommendedName>
        <fullName evidence="3">Type 1 phosphatases regulator</fullName>
    </recommendedName>
</protein>